<gene>
    <name evidence="1" type="ORF">Ocin01_18060</name>
</gene>
<keyword evidence="2" id="KW-1185">Reference proteome</keyword>
<reference evidence="1 2" key="1">
    <citation type="journal article" date="2016" name="Genome Biol. Evol.">
        <title>Gene Family Evolution Reflects Adaptation to Soil Environmental Stressors in the Genome of the Collembolan Orchesella cincta.</title>
        <authorList>
            <person name="Faddeeva-Vakhrusheva A."/>
            <person name="Derks M.F."/>
            <person name="Anvar S.Y."/>
            <person name="Agamennone V."/>
            <person name="Suring W."/>
            <person name="Smit S."/>
            <person name="van Straalen N.M."/>
            <person name="Roelofs D."/>
        </authorList>
    </citation>
    <scope>NUCLEOTIDE SEQUENCE [LARGE SCALE GENOMIC DNA]</scope>
    <source>
        <tissue evidence="1">Mixed pool</tissue>
    </source>
</reference>
<dbReference type="Proteomes" id="UP000094527">
    <property type="component" value="Unassembled WGS sequence"/>
</dbReference>
<organism evidence="1 2">
    <name type="scientific">Orchesella cincta</name>
    <name type="common">Springtail</name>
    <name type="synonym">Podura cincta</name>
    <dbReference type="NCBI Taxonomy" id="48709"/>
    <lineage>
        <taxon>Eukaryota</taxon>
        <taxon>Metazoa</taxon>
        <taxon>Ecdysozoa</taxon>
        <taxon>Arthropoda</taxon>
        <taxon>Hexapoda</taxon>
        <taxon>Collembola</taxon>
        <taxon>Entomobryomorpha</taxon>
        <taxon>Entomobryoidea</taxon>
        <taxon>Orchesellidae</taxon>
        <taxon>Orchesellinae</taxon>
        <taxon>Orchesella</taxon>
    </lineage>
</organism>
<protein>
    <submittedName>
        <fullName evidence="1">Uncharacterized protein</fullName>
    </submittedName>
</protein>
<name>A0A1D2M6S8_ORCCI</name>
<comment type="caution">
    <text evidence="1">The sequence shown here is derived from an EMBL/GenBank/DDBJ whole genome shotgun (WGS) entry which is preliminary data.</text>
</comment>
<accession>A0A1D2M6S8</accession>
<dbReference type="AlphaFoldDB" id="A0A1D2M6S8"/>
<evidence type="ECO:0000313" key="2">
    <source>
        <dbReference type="Proteomes" id="UP000094527"/>
    </source>
</evidence>
<sequence>MPKPFIHPKPFEISPENSQRKANLVGILMSDLKLP</sequence>
<dbReference type="EMBL" id="LJIJ01003378">
    <property type="protein sequence ID" value="ODM88622.1"/>
    <property type="molecule type" value="Genomic_DNA"/>
</dbReference>
<proteinExistence type="predicted"/>
<evidence type="ECO:0000313" key="1">
    <source>
        <dbReference type="EMBL" id="ODM88622.1"/>
    </source>
</evidence>